<name>M1AM17_SOLTU</name>
<protein>
    <submittedName>
        <fullName evidence="2">Oxidoreductase</fullName>
    </submittedName>
</protein>
<dbReference type="EnsemblPlants" id="PGSC0003DMT400025780">
    <property type="protein sequence ID" value="PGSC0003DMT400025780"/>
    <property type="gene ID" value="PGSC0003DMG400009953"/>
</dbReference>
<sequence length="78" mass="8880">MAKGRLNRHQGKRSSTVVLVLSMLLMLTVVLLMLLALGIFNLPVGSDDESSSTAQDHIKFKRFNLDMYVYCFGFRRID</sequence>
<evidence type="ECO:0000313" key="2">
    <source>
        <dbReference type="EnsemblPlants" id="PGSC0003DMT400025780"/>
    </source>
</evidence>
<evidence type="ECO:0000256" key="1">
    <source>
        <dbReference type="SAM" id="Phobius"/>
    </source>
</evidence>
<reference evidence="3" key="1">
    <citation type="journal article" date="2011" name="Nature">
        <title>Genome sequence and analysis of the tuber crop potato.</title>
        <authorList>
            <consortium name="The Potato Genome Sequencing Consortium"/>
        </authorList>
    </citation>
    <scope>NUCLEOTIDE SEQUENCE [LARGE SCALE GENOMIC DNA]</scope>
    <source>
        <strain evidence="3">cv. DM1-3 516 R44</strain>
    </source>
</reference>
<accession>M1AM17</accession>
<proteinExistence type="predicted"/>
<reference evidence="2" key="2">
    <citation type="submission" date="2015-06" db="UniProtKB">
        <authorList>
            <consortium name="EnsemblPlants"/>
        </authorList>
    </citation>
    <scope>IDENTIFICATION</scope>
    <source>
        <strain evidence="2">DM1-3 516 R44</strain>
    </source>
</reference>
<dbReference type="AlphaFoldDB" id="M1AM17"/>
<keyword evidence="3" id="KW-1185">Reference proteome</keyword>
<dbReference type="Proteomes" id="UP000011115">
    <property type="component" value="Unassembled WGS sequence"/>
</dbReference>
<dbReference type="OrthoDB" id="420380at2759"/>
<keyword evidence="1" id="KW-0472">Membrane</keyword>
<keyword evidence="1" id="KW-1133">Transmembrane helix</keyword>
<organism evidence="2 3">
    <name type="scientific">Solanum tuberosum</name>
    <name type="common">Potato</name>
    <dbReference type="NCBI Taxonomy" id="4113"/>
    <lineage>
        <taxon>Eukaryota</taxon>
        <taxon>Viridiplantae</taxon>
        <taxon>Streptophyta</taxon>
        <taxon>Embryophyta</taxon>
        <taxon>Tracheophyta</taxon>
        <taxon>Spermatophyta</taxon>
        <taxon>Magnoliopsida</taxon>
        <taxon>eudicotyledons</taxon>
        <taxon>Gunneridae</taxon>
        <taxon>Pentapetalae</taxon>
        <taxon>asterids</taxon>
        <taxon>lamiids</taxon>
        <taxon>Solanales</taxon>
        <taxon>Solanaceae</taxon>
        <taxon>Solanoideae</taxon>
        <taxon>Solaneae</taxon>
        <taxon>Solanum</taxon>
    </lineage>
</organism>
<gene>
    <name evidence="2" type="primary">LOC102580816</name>
</gene>
<keyword evidence="1" id="KW-0812">Transmembrane</keyword>
<dbReference type="ExpressionAtlas" id="M1AM17">
    <property type="expression patterns" value="baseline and differential"/>
</dbReference>
<dbReference type="Gramene" id="PGSC0003DMT400025780">
    <property type="protein sequence ID" value="PGSC0003DMT400025780"/>
    <property type="gene ID" value="PGSC0003DMG400009953"/>
</dbReference>
<evidence type="ECO:0000313" key="3">
    <source>
        <dbReference type="Proteomes" id="UP000011115"/>
    </source>
</evidence>
<dbReference type="HOGENOM" id="CLU_2626779_0_0_1"/>
<feature type="transmembrane region" description="Helical" evidence="1">
    <location>
        <begin position="16"/>
        <end position="40"/>
    </location>
</feature>